<dbReference type="FunFam" id="3.60.90.10:FF:000002">
    <property type="entry name" value="S-adenosylmethionine decarboxylase proenzyme"/>
    <property type="match status" value="1"/>
</dbReference>
<evidence type="ECO:0000313" key="18">
    <source>
        <dbReference type="EMBL" id="KAK2646826.1"/>
    </source>
</evidence>
<keyword evidence="8 12" id="KW-0456">Lyase</keyword>
<proteinExistence type="inferred from homology"/>
<evidence type="ECO:0000313" key="19">
    <source>
        <dbReference type="Proteomes" id="UP001280121"/>
    </source>
</evidence>
<gene>
    <name evidence="18" type="ORF">Ddye_022021</name>
</gene>
<dbReference type="InterPro" id="IPR018166">
    <property type="entry name" value="S-AdoMet_deCO2ase_CS"/>
</dbReference>
<reference evidence="18" key="1">
    <citation type="journal article" date="2023" name="Plant J.">
        <title>Genome sequences and population genomics provide insights into the demographic history, inbreeding, and mutation load of two 'living fossil' tree species of Dipteronia.</title>
        <authorList>
            <person name="Feng Y."/>
            <person name="Comes H.P."/>
            <person name="Chen J."/>
            <person name="Zhu S."/>
            <person name="Lu R."/>
            <person name="Zhang X."/>
            <person name="Li P."/>
            <person name="Qiu J."/>
            <person name="Olsen K.M."/>
            <person name="Qiu Y."/>
        </authorList>
    </citation>
    <scope>NUCLEOTIDE SEQUENCE</scope>
    <source>
        <strain evidence="18">KIB01</strain>
    </source>
</reference>
<comment type="caution">
    <text evidence="18">The sequence shown here is derived from an EMBL/GenBank/DDBJ whole genome shotgun (WGS) entry which is preliminary data.</text>
</comment>
<evidence type="ECO:0000256" key="13">
    <source>
        <dbReference type="PIRSR" id="PIRSR001355-1"/>
    </source>
</evidence>
<dbReference type="PROSITE" id="PS01336">
    <property type="entry name" value="ADOMETDC"/>
    <property type="match status" value="1"/>
</dbReference>
<feature type="chain" id="PRO_5042324973" description="S-adenosylmethionine decarboxylase alpha chain" evidence="17">
    <location>
        <begin position="65"/>
        <end position="362"/>
    </location>
</feature>
<dbReference type="GO" id="GO:0008295">
    <property type="term" value="P:spermidine biosynthetic process"/>
    <property type="evidence" value="ECO:0007669"/>
    <property type="project" value="UniProtKB-KW"/>
</dbReference>
<name>A0AAD9U2R7_9ROSI</name>
<dbReference type="Gene3D" id="3.60.90.10">
    <property type="entry name" value="S-adenosylmethionine decarboxylase"/>
    <property type="match status" value="1"/>
</dbReference>
<protein>
    <recommendedName>
        <fullName evidence="12">S-adenosylmethionine decarboxylase proenzyme</fullName>
        <ecNumber evidence="12">4.1.1.50</ecNumber>
    </recommendedName>
</protein>
<feature type="binding site" evidence="14">
    <location>
        <position position="6"/>
    </location>
    <ligand>
        <name>substrate</name>
    </ligand>
</feature>
<feature type="active site" description="Schiff-base intermediate with substrate; via pyruvic acid" evidence="13">
    <location>
        <position position="65"/>
    </location>
</feature>
<dbReference type="InterPro" id="IPR048283">
    <property type="entry name" value="AdoMetDC-like"/>
</dbReference>
<comment type="cofactor">
    <cofactor evidence="12">
        <name>pyruvate</name>
        <dbReference type="ChEBI" id="CHEBI:15361"/>
    </cofactor>
    <text evidence="12">Binds 1 pyruvoyl group covalently per subunit.</text>
</comment>
<dbReference type="InterPro" id="IPR016067">
    <property type="entry name" value="S-AdoMet_deCO2ase_core"/>
</dbReference>
<evidence type="ECO:0000256" key="12">
    <source>
        <dbReference type="PIRNR" id="PIRNR001355"/>
    </source>
</evidence>
<dbReference type="PIRSF" id="PIRSF001355">
    <property type="entry name" value="S-AdenosylMet_decarboxylase"/>
    <property type="match status" value="1"/>
</dbReference>
<feature type="active site" description="Proton donor; for catalytic activity" evidence="13">
    <location>
        <position position="79"/>
    </location>
</feature>
<feature type="binding site" evidence="14">
    <location>
        <position position="235"/>
    </location>
    <ligand>
        <name>substrate</name>
    </ligand>
</feature>
<dbReference type="EMBL" id="JANJYI010000006">
    <property type="protein sequence ID" value="KAK2646826.1"/>
    <property type="molecule type" value="Genomic_DNA"/>
</dbReference>
<evidence type="ECO:0000256" key="6">
    <source>
        <dbReference type="ARBA" id="ARBA00023115"/>
    </source>
</evidence>
<keyword evidence="3 12" id="KW-0949">S-adenosyl-L-methionine</keyword>
<evidence type="ECO:0000256" key="9">
    <source>
        <dbReference type="ARBA" id="ARBA00023270"/>
    </source>
</evidence>
<keyword evidence="19" id="KW-1185">Reference proteome</keyword>
<feature type="active site" description="Proton acceptor; for processing activity" evidence="13">
    <location>
        <position position="241"/>
    </location>
</feature>
<feature type="chain" id="PRO_5042324974" description="S-adenosylmethionine decarboxylase beta chain" evidence="17">
    <location>
        <begin position="1"/>
        <end position="64"/>
    </location>
</feature>
<organism evidence="18 19">
    <name type="scientific">Dipteronia dyeriana</name>
    <dbReference type="NCBI Taxonomy" id="168575"/>
    <lineage>
        <taxon>Eukaryota</taxon>
        <taxon>Viridiplantae</taxon>
        <taxon>Streptophyta</taxon>
        <taxon>Embryophyta</taxon>
        <taxon>Tracheophyta</taxon>
        <taxon>Spermatophyta</taxon>
        <taxon>Magnoliopsida</taxon>
        <taxon>eudicotyledons</taxon>
        <taxon>Gunneridae</taxon>
        <taxon>Pentapetalae</taxon>
        <taxon>rosids</taxon>
        <taxon>malvids</taxon>
        <taxon>Sapindales</taxon>
        <taxon>Sapindaceae</taxon>
        <taxon>Hippocastanoideae</taxon>
        <taxon>Acereae</taxon>
        <taxon>Dipteronia</taxon>
    </lineage>
</organism>
<dbReference type="GO" id="GO:0005829">
    <property type="term" value="C:cytosol"/>
    <property type="evidence" value="ECO:0007669"/>
    <property type="project" value="TreeGrafter"/>
</dbReference>
<evidence type="ECO:0000256" key="5">
    <source>
        <dbReference type="ARBA" id="ARBA00023066"/>
    </source>
</evidence>
<dbReference type="InterPro" id="IPR001985">
    <property type="entry name" value="S-AdoMet_decarboxylase_euk"/>
</dbReference>
<evidence type="ECO:0000256" key="2">
    <source>
        <dbReference type="ARBA" id="ARBA00008466"/>
    </source>
</evidence>
<keyword evidence="10 12" id="KW-0670">Pyruvate</keyword>
<dbReference type="GO" id="GO:0006597">
    <property type="term" value="P:spermine biosynthetic process"/>
    <property type="evidence" value="ECO:0007669"/>
    <property type="project" value="InterPro"/>
</dbReference>
<keyword evidence="6 12" id="KW-0620">Polyamine biosynthesis</keyword>
<feature type="active site" description="Proton acceptor; for processing activity" evidence="13">
    <location>
        <position position="254"/>
    </location>
</feature>
<evidence type="ECO:0000256" key="7">
    <source>
        <dbReference type="ARBA" id="ARBA00023145"/>
    </source>
</evidence>
<dbReference type="Proteomes" id="UP001280121">
    <property type="component" value="Unassembled WGS sequence"/>
</dbReference>
<keyword evidence="16" id="KW-0068">Autocatalytic cleavage</keyword>
<sequence length="362" mass="40304">MAESGFEGFEKRLELHFFGDDPVIHDMGLRLLDFDSLQEVLDAVQCTVVSAVGNQYFDAYVLSESSLFVYPTKIIIKTCGTTQLLKSVRPLINYAHDLGLTLCSCRYTRGNFIFPKSQPFPHTSFKEEVIYLEDKLPITLCYRKATVMPSKMTSHAWHVFTACDQTQVVTPSLPSLPDIAFTMEICMTDLDRVLARKFFRRPNDGKNGDTAGKEMTDLTCIGDINPGAIICDFAFDPCGYSMNGIDGDRYSTIHVTPEDGYSYASYECVGSVYDDQDDVVQMLTKVVQVFRPATMSVSTTCASHEVWTRVAHAIEPLGLKCRSCIMDEFPSAGTVVFQTFTAARRKYSAVDTRGGVELELGA</sequence>
<dbReference type="FunFam" id="3.30.360.50:FF:000001">
    <property type="entry name" value="S-adenosylmethionine decarboxylase proenzyme"/>
    <property type="match status" value="1"/>
</dbReference>
<keyword evidence="5 12" id="KW-0745">Spermidine biosynthesis</keyword>
<comment type="pathway">
    <text evidence="1 12">Amine and polyamine biosynthesis; S-adenosylmethioninamine biosynthesis; S-adenosylmethioninamine from S-adenosyl-L-methionine: step 1/1.</text>
</comment>
<dbReference type="GO" id="GO:0099402">
    <property type="term" value="P:plant organ development"/>
    <property type="evidence" value="ECO:0007669"/>
    <property type="project" value="UniProtKB-ARBA"/>
</dbReference>
<evidence type="ECO:0000256" key="11">
    <source>
        <dbReference type="ARBA" id="ARBA00048112"/>
    </source>
</evidence>
<feature type="binding site" evidence="14">
    <location>
        <position position="258"/>
    </location>
    <ligand>
        <name>substrate</name>
    </ligand>
</feature>
<keyword evidence="7 12" id="KW-0865">Zymogen</keyword>
<evidence type="ECO:0000256" key="1">
    <source>
        <dbReference type="ARBA" id="ARBA00004911"/>
    </source>
</evidence>
<keyword evidence="9 12" id="KW-0704">Schiff base</keyword>
<evidence type="ECO:0000256" key="17">
    <source>
        <dbReference type="PIRSR" id="PIRSR001355-5"/>
    </source>
</evidence>
<evidence type="ECO:0000256" key="14">
    <source>
        <dbReference type="PIRSR" id="PIRSR001355-2"/>
    </source>
</evidence>
<feature type="binding site" evidence="14">
    <location>
        <position position="64"/>
    </location>
    <ligand>
        <name>substrate</name>
    </ligand>
</feature>
<dbReference type="NCBIfam" id="TIGR00535">
    <property type="entry name" value="SAM_DCase"/>
    <property type="match status" value="1"/>
</dbReference>
<dbReference type="EC" id="4.1.1.50" evidence="12"/>
<feature type="site" description="Cleavage (non-hydrolytic); by autolysis" evidence="16">
    <location>
        <begin position="64"/>
        <end position="65"/>
    </location>
</feature>
<evidence type="ECO:0000256" key="10">
    <source>
        <dbReference type="ARBA" id="ARBA00023317"/>
    </source>
</evidence>
<dbReference type="GO" id="GO:0004014">
    <property type="term" value="F:adenosylmethionine decarboxylase activity"/>
    <property type="evidence" value="ECO:0007669"/>
    <property type="project" value="UniProtKB-EC"/>
</dbReference>
<dbReference type="PANTHER" id="PTHR11570:SF38">
    <property type="entry name" value="S-ADENOSYLMETHIONINE DECARBOXYLASE PROENZYME 4"/>
    <property type="match status" value="1"/>
</dbReference>
<dbReference type="Gene3D" id="3.30.360.50">
    <property type="entry name" value="S-adenosylmethionine decarboxylase"/>
    <property type="match status" value="1"/>
</dbReference>
<keyword evidence="4 12" id="KW-0210">Decarboxylase</keyword>
<dbReference type="PANTHER" id="PTHR11570">
    <property type="entry name" value="S-ADENOSYLMETHIONINE DECARBOXYLASE"/>
    <property type="match status" value="1"/>
</dbReference>
<evidence type="ECO:0000256" key="4">
    <source>
        <dbReference type="ARBA" id="ARBA00022793"/>
    </source>
</evidence>
<dbReference type="SUPFAM" id="SSF56276">
    <property type="entry name" value="S-adenosylmethionine decarboxylase"/>
    <property type="match status" value="1"/>
</dbReference>
<evidence type="ECO:0000256" key="16">
    <source>
        <dbReference type="PIRSR" id="PIRSR001355-4"/>
    </source>
</evidence>
<evidence type="ECO:0000256" key="3">
    <source>
        <dbReference type="ARBA" id="ARBA00022691"/>
    </source>
</evidence>
<accession>A0AAD9U2R7</accession>
<feature type="modified residue" description="Pyruvic acid (Ser); by autocatalysis" evidence="15">
    <location>
        <position position="65"/>
    </location>
</feature>
<evidence type="ECO:0000256" key="8">
    <source>
        <dbReference type="ARBA" id="ARBA00023239"/>
    </source>
</evidence>
<comment type="catalytic activity">
    <reaction evidence="11 12">
        <text>S-adenosyl-L-methionine + H(+) = S-adenosyl 3-(methylsulfanyl)propylamine + CO2</text>
        <dbReference type="Rhea" id="RHEA:15981"/>
        <dbReference type="ChEBI" id="CHEBI:15378"/>
        <dbReference type="ChEBI" id="CHEBI:16526"/>
        <dbReference type="ChEBI" id="CHEBI:57443"/>
        <dbReference type="ChEBI" id="CHEBI:59789"/>
        <dbReference type="EC" id="4.1.1.50"/>
    </reaction>
</comment>
<comment type="similarity">
    <text evidence="2 12">Belongs to the eukaryotic AdoMetDC family.</text>
</comment>
<dbReference type="AlphaFoldDB" id="A0AAD9U2R7"/>
<evidence type="ECO:0000256" key="15">
    <source>
        <dbReference type="PIRSR" id="PIRSR001355-3"/>
    </source>
</evidence>
<dbReference type="Pfam" id="PF01536">
    <property type="entry name" value="SAM_decarbox"/>
    <property type="match status" value="1"/>
</dbReference>